<name>A0A0F8YQ16_9ZZZZ</name>
<evidence type="ECO:0000313" key="2">
    <source>
        <dbReference type="EMBL" id="KKK83518.1"/>
    </source>
</evidence>
<dbReference type="InterPro" id="IPR015943">
    <property type="entry name" value="WD40/YVTN_repeat-like_dom_sf"/>
</dbReference>
<proteinExistence type="predicted"/>
<dbReference type="AlphaFoldDB" id="A0A0F8YQ16"/>
<dbReference type="InterPro" id="IPR029063">
    <property type="entry name" value="SAM-dependent_MTases_sf"/>
</dbReference>
<dbReference type="Gene3D" id="1.25.40.20">
    <property type="entry name" value="Ankyrin repeat-containing domain"/>
    <property type="match status" value="1"/>
</dbReference>
<dbReference type="Gene3D" id="2.130.10.10">
    <property type="entry name" value="YVTN repeat-like/Quinoprotein amine dehydrogenase"/>
    <property type="match status" value="1"/>
</dbReference>
<gene>
    <name evidence="2" type="ORF">LCGC14_2792570</name>
</gene>
<dbReference type="EMBL" id="LAZR01052186">
    <property type="protein sequence ID" value="KKK83518.1"/>
    <property type="molecule type" value="Genomic_DNA"/>
</dbReference>
<protein>
    <recommendedName>
        <fullName evidence="1">Methyltransferase domain-containing protein</fullName>
    </recommendedName>
</protein>
<feature type="non-terminal residue" evidence="2">
    <location>
        <position position="1"/>
    </location>
</feature>
<dbReference type="CDD" id="cd02440">
    <property type="entry name" value="AdoMet_MTases"/>
    <property type="match status" value="1"/>
</dbReference>
<dbReference type="SUPFAM" id="SSF53335">
    <property type="entry name" value="S-adenosyl-L-methionine-dependent methyltransferases"/>
    <property type="match status" value="1"/>
</dbReference>
<dbReference type="Pfam" id="PF13649">
    <property type="entry name" value="Methyltransf_25"/>
    <property type="match status" value="1"/>
</dbReference>
<accession>A0A0F8YQ16</accession>
<dbReference type="SUPFAM" id="SSF48403">
    <property type="entry name" value="Ankyrin repeat"/>
    <property type="match status" value="1"/>
</dbReference>
<comment type="caution">
    <text evidence="2">The sequence shown here is derived from an EMBL/GenBank/DDBJ whole genome shotgun (WGS) entry which is preliminary data.</text>
</comment>
<organism evidence="2">
    <name type="scientific">marine sediment metagenome</name>
    <dbReference type="NCBI Taxonomy" id="412755"/>
    <lineage>
        <taxon>unclassified sequences</taxon>
        <taxon>metagenomes</taxon>
        <taxon>ecological metagenomes</taxon>
    </lineage>
</organism>
<dbReference type="InterPro" id="IPR036770">
    <property type="entry name" value="Ankyrin_rpt-contain_sf"/>
</dbReference>
<sequence length="411" mass="43403">LAEALRPRPAVQLDDVAPLLRPMPVMNAVVAGEIARRLGHGHDVVAAHRVAGQVSVGADVNAANKYDETPLFAARARGHGEIAEILLKKGARDVSPSKPGPGLAAAKSPKAVLAEFIVSRLKMRRGLALDLGCGDGSLAAALAGRTGLFVHCLGADAPTVARARTTLDKAGLYGIRASAAKSGATKLAFPTSSANLVVCRGALLRRGGEALVKEAYRVLSPNGVALIGQPHSAGKDAISRASLVGWLRAAGIERYEIVAKHGLWARVTKPRPAGTDEWRFRFHDPANSYGSADRIVGGPMCMKWFSAWRPGTSSAGVLAGDGRLIMVGLDYNDPRRGITDTSTPFLEAIDAYTGAVLWTRQGREEIPLDRSTRDYGQVQTTSDVALIGDALYVLAGKACYEFDAATGRSRN</sequence>
<feature type="non-terminal residue" evidence="2">
    <location>
        <position position="411"/>
    </location>
</feature>
<feature type="domain" description="Methyltransferase" evidence="1">
    <location>
        <begin position="129"/>
        <end position="223"/>
    </location>
</feature>
<dbReference type="InterPro" id="IPR011047">
    <property type="entry name" value="Quinoprotein_ADH-like_sf"/>
</dbReference>
<dbReference type="Gene3D" id="3.40.50.150">
    <property type="entry name" value="Vaccinia Virus protein VP39"/>
    <property type="match status" value="1"/>
</dbReference>
<dbReference type="InterPro" id="IPR041698">
    <property type="entry name" value="Methyltransf_25"/>
</dbReference>
<evidence type="ECO:0000259" key="1">
    <source>
        <dbReference type="Pfam" id="PF13649"/>
    </source>
</evidence>
<dbReference type="SUPFAM" id="SSF50998">
    <property type="entry name" value="Quinoprotein alcohol dehydrogenase-like"/>
    <property type="match status" value="1"/>
</dbReference>
<reference evidence="2" key="1">
    <citation type="journal article" date="2015" name="Nature">
        <title>Complex archaea that bridge the gap between prokaryotes and eukaryotes.</title>
        <authorList>
            <person name="Spang A."/>
            <person name="Saw J.H."/>
            <person name="Jorgensen S.L."/>
            <person name="Zaremba-Niedzwiedzka K."/>
            <person name="Martijn J."/>
            <person name="Lind A.E."/>
            <person name="van Eijk R."/>
            <person name="Schleper C."/>
            <person name="Guy L."/>
            <person name="Ettema T.J."/>
        </authorList>
    </citation>
    <scope>NUCLEOTIDE SEQUENCE</scope>
</reference>